<evidence type="ECO:0000256" key="1">
    <source>
        <dbReference type="SAM" id="Phobius"/>
    </source>
</evidence>
<gene>
    <name evidence="2" type="ORF">SAMN05421852_103209</name>
</gene>
<name>A0A1I3MUS0_9BACL</name>
<dbReference type="OrthoDB" id="2991025at2"/>
<keyword evidence="3" id="KW-1185">Reference proteome</keyword>
<protein>
    <submittedName>
        <fullName evidence="2">Uncharacterized protein</fullName>
    </submittedName>
</protein>
<dbReference type="STRING" id="46223.SAMN05421852_103209"/>
<keyword evidence="1" id="KW-0472">Membrane</keyword>
<sequence>MEAIKEGLSAFILGFFRLFIVSLAIWMAGLLFLLFRELFSARVFQFQEYLRKLWKLFLFAFEGVAYGAVVITPLLIYLAEKKLNYIMVWVAAIILSVIYIYIRRQTGTLFSWKDEIRKLSEKMGDRRKQDPYR</sequence>
<feature type="transmembrane region" description="Helical" evidence="1">
    <location>
        <begin position="56"/>
        <end position="79"/>
    </location>
</feature>
<feature type="transmembrane region" description="Helical" evidence="1">
    <location>
        <begin position="85"/>
        <end position="102"/>
    </location>
</feature>
<accession>A0A1I3MUS0</accession>
<proteinExistence type="predicted"/>
<dbReference type="EMBL" id="FORR01000003">
    <property type="protein sequence ID" value="SFJ00692.1"/>
    <property type="molecule type" value="Genomic_DNA"/>
</dbReference>
<organism evidence="2 3">
    <name type="scientific">Thermoflavimicrobium dichotomicum</name>
    <dbReference type="NCBI Taxonomy" id="46223"/>
    <lineage>
        <taxon>Bacteria</taxon>
        <taxon>Bacillati</taxon>
        <taxon>Bacillota</taxon>
        <taxon>Bacilli</taxon>
        <taxon>Bacillales</taxon>
        <taxon>Thermoactinomycetaceae</taxon>
        <taxon>Thermoflavimicrobium</taxon>
    </lineage>
</organism>
<keyword evidence="1" id="KW-0812">Transmembrane</keyword>
<feature type="transmembrane region" description="Helical" evidence="1">
    <location>
        <begin position="12"/>
        <end position="35"/>
    </location>
</feature>
<dbReference type="AlphaFoldDB" id="A0A1I3MUS0"/>
<reference evidence="2 3" key="1">
    <citation type="submission" date="2016-10" db="EMBL/GenBank/DDBJ databases">
        <authorList>
            <person name="de Groot N.N."/>
        </authorList>
    </citation>
    <scope>NUCLEOTIDE SEQUENCE [LARGE SCALE GENOMIC DNA]</scope>
    <source>
        <strain evidence="2 3">DSM 44778</strain>
    </source>
</reference>
<evidence type="ECO:0000313" key="3">
    <source>
        <dbReference type="Proteomes" id="UP000199545"/>
    </source>
</evidence>
<dbReference type="Proteomes" id="UP000199545">
    <property type="component" value="Unassembled WGS sequence"/>
</dbReference>
<keyword evidence="1" id="KW-1133">Transmembrane helix</keyword>
<evidence type="ECO:0000313" key="2">
    <source>
        <dbReference type="EMBL" id="SFJ00692.1"/>
    </source>
</evidence>
<dbReference type="RefSeq" id="WP_093228593.1">
    <property type="nucleotide sequence ID" value="NZ_FORR01000003.1"/>
</dbReference>